<dbReference type="PATRIC" id="fig|1339316.3.peg.5459"/>
<dbReference type="EMBL" id="JGDB01000422">
    <property type="protein sequence ID" value="EXY87558.1"/>
    <property type="molecule type" value="Genomic_DNA"/>
</dbReference>
<evidence type="ECO:0000313" key="3">
    <source>
        <dbReference type="Proteomes" id="UP000020773"/>
    </source>
</evidence>
<sequence length="198" mass="21635">MKSMKKNFITVTPDSGTSGSSNTISVAAEPNILLKERSEILNFNASGGVSKSVQVIQNAMPYFPIRFPFVLNMNKFIGNLKVDSSGVLQGAYSISEIKSIDPSAYDSSLGEGWGMGSTQKMLIYDPFSNVTEIVAHIIDSSGTYDANFISSNANMGRIWGDPGLLYQKLLKIISEDYTKGGYEIRINSVLAMKFVFVE</sequence>
<reference evidence="2 3" key="1">
    <citation type="submission" date="2014-02" db="EMBL/GenBank/DDBJ databases">
        <authorList>
            <person name="Sears C."/>
            <person name="Carroll K."/>
            <person name="Sack B.R."/>
            <person name="Qadri F."/>
            <person name="Myers L.L."/>
            <person name="Chung G.-T."/>
            <person name="Escheverria P."/>
            <person name="Fraser C.M."/>
            <person name="Sadzewicz L."/>
            <person name="Shefchek K.A."/>
            <person name="Tallon L."/>
            <person name="Das S.P."/>
            <person name="Daugherty S."/>
            <person name="Mongodin E.F."/>
        </authorList>
    </citation>
    <scope>NUCLEOTIDE SEQUENCE [LARGE SCALE GENOMIC DNA]</scope>
    <source>
        <strain evidence="3">3998T(B)3</strain>
    </source>
</reference>
<dbReference type="InterPro" id="IPR024361">
    <property type="entry name" value="BACON"/>
</dbReference>
<feature type="domain" description="BACON" evidence="1">
    <location>
        <begin position="5"/>
        <end position="58"/>
    </location>
</feature>
<dbReference type="AlphaFoldDB" id="A0A015VNX8"/>
<accession>A0A015VNX8</accession>
<proteinExistence type="predicted"/>
<dbReference type="Proteomes" id="UP000020773">
    <property type="component" value="Unassembled WGS sequence"/>
</dbReference>
<evidence type="ECO:0000313" key="2">
    <source>
        <dbReference type="EMBL" id="EXY87558.1"/>
    </source>
</evidence>
<protein>
    <submittedName>
        <fullName evidence="2">Bacteroidetes-Associated Carbohydrate-binding Often N-terminal family protein</fullName>
    </submittedName>
</protein>
<name>A0A015VNX8_BACFG</name>
<dbReference type="Pfam" id="PF13004">
    <property type="entry name" value="BACON"/>
    <property type="match status" value="1"/>
</dbReference>
<evidence type="ECO:0000259" key="1">
    <source>
        <dbReference type="Pfam" id="PF13004"/>
    </source>
</evidence>
<gene>
    <name evidence="2" type="ORF">M125_5829</name>
</gene>
<organism evidence="2 3">
    <name type="scientific">Bacteroides fragilis str. 3998T(B)3</name>
    <dbReference type="NCBI Taxonomy" id="1339316"/>
    <lineage>
        <taxon>Bacteria</taxon>
        <taxon>Pseudomonadati</taxon>
        <taxon>Bacteroidota</taxon>
        <taxon>Bacteroidia</taxon>
        <taxon>Bacteroidales</taxon>
        <taxon>Bacteroidaceae</taxon>
        <taxon>Bacteroides</taxon>
    </lineage>
</organism>
<comment type="caution">
    <text evidence="2">The sequence shown here is derived from an EMBL/GenBank/DDBJ whole genome shotgun (WGS) entry which is preliminary data.</text>
</comment>